<dbReference type="EMBL" id="ML119720">
    <property type="protein sequence ID" value="RPA77838.1"/>
    <property type="molecule type" value="Genomic_DNA"/>
</dbReference>
<gene>
    <name evidence="2" type="ORF">BJ508DRAFT_309808</name>
</gene>
<proteinExistence type="predicted"/>
<evidence type="ECO:0000313" key="3">
    <source>
        <dbReference type="Proteomes" id="UP000275078"/>
    </source>
</evidence>
<evidence type="ECO:0000313" key="2">
    <source>
        <dbReference type="EMBL" id="RPA77838.1"/>
    </source>
</evidence>
<sequence length="229" mass="26989">MEPQRTFMNEETHTPRNVAPEAREFEDGDEADERQMWEGAGEGQIRKHEVEPLWNEGHWDVEESNEEDWDEEDWDEEDWTEEEINELRAEGAKSVSIHWTEKTMRLYFSLDLEGKIEDIWYDDGFAGPLVRLKDGRTFEYQEPPDDEFDADDEVDAGDDSEVDTGDTTPVRRMRWIHDDGSMGEWLGEKLDEDYIQAQRDDLQRCFRRARELLDAEGRHVEEREAGTGL</sequence>
<feature type="compositionally biased region" description="Acidic residues" evidence="1">
    <location>
        <begin position="62"/>
        <end position="80"/>
    </location>
</feature>
<reference evidence="2 3" key="1">
    <citation type="journal article" date="2018" name="Nat. Ecol. Evol.">
        <title>Pezizomycetes genomes reveal the molecular basis of ectomycorrhizal truffle lifestyle.</title>
        <authorList>
            <person name="Murat C."/>
            <person name="Payen T."/>
            <person name="Noel B."/>
            <person name="Kuo A."/>
            <person name="Morin E."/>
            <person name="Chen J."/>
            <person name="Kohler A."/>
            <person name="Krizsan K."/>
            <person name="Balestrini R."/>
            <person name="Da Silva C."/>
            <person name="Montanini B."/>
            <person name="Hainaut M."/>
            <person name="Levati E."/>
            <person name="Barry K.W."/>
            <person name="Belfiori B."/>
            <person name="Cichocki N."/>
            <person name="Clum A."/>
            <person name="Dockter R.B."/>
            <person name="Fauchery L."/>
            <person name="Guy J."/>
            <person name="Iotti M."/>
            <person name="Le Tacon F."/>
            <person name="Lindquist E.A."/>
            <person name="Lipzen A."/>
            <person name="Malagnac F."/>
            <person name="Mello A."/>
            <person name="Molinier V."/>
            <person name="Miyauchi S."/>
            <person name="Poulain J."/>
            <person name="Riccioni C."/>
            <person name="Rubini A."/>
            <person name="Sitrit Y."/>
            <person name="Splivallo R."/>
            <person name="Traeger S."/>
            <person name="Wang M."/>
            <person name="Zifcakova L."/>
            <person name="Wipf D."/>
            <person name="Zambonelli A."/>
            <person name="Paolocci F."/>
            <person name="Nowrousian M."/>
            <person name="Ottonello S."/>
            <person name="Baldrian P."/>
            <person name="Spatafora J.W."/>
            <person name="Henrissat B."/>
            <person name="Nagy L.G."/>
            <person name="Aury J.M."/>
            <person name="Wincker P."/>
            <person name="Grigoriev I.V."/>
            <person name="Bonfante P."/>
            <person name="Martin F.M."/>
        </authorList>
    </citation>
    <scope>NUCLEOTIDE SEQUENCE [LARGE SCALE GENOMIC DNA]</scope>
    <source>
        <strain evidence="2 3">RN42</strain>
    </source>
</reference>
<feature type="compositionally biased region" description="Acidic residues" evidence="1">
    <location>
        <begin position="142"/>
        <end position="164"/>
    </location>
</feature>
<name>A0A3N4HZD3_ASCIM</name>
<feature type="region of interest" description="Disordered" evidence="1">
    <location>
        <begin position="1"/>
        <end position="80"/>
    </location>
</feature>
<dbReference type="AlphaFoldDB" id="A0A3N4HZD3"/>
<feature type="compositionally biased region" description="Basic and acidic residues" evidence="1">
    <location>
        <begin position="44"/>
        <end position="61"/>
    </location>
</feature>
<evidence type="ECO:0000256" key="1">
    <source>
        <dbReference type="SAM" id="MobiDB-lite"/>
    </source>
</evidence>
<protein>
    <submittedName>
        <fullName evidence="2">Uncharacterized protein</fullName>
    </submittedName>
</protein>
<organism evidence="2 3">
    <name type="scientific">Ascobolus immersus RN42</name>
    <dbReference type="NCBI Taxonomy" id="1160509"/>
    <lineage>
        <taxon>Eukaryota</taxon>
        <taxon>Fungi</taxon>
        <taxon>Dikarya</taxon>
        <taxon>Ascomycota</taxon>
        <taxon>Pezizomycotina</taxon>
        <taxon>Pezizomycetes</taxon>
        <taxon>Pezizales</taxon>
        <taxon>Ascobolaceae</taxon>
        <taxon>Ascobolus</taxon>
    </lineage>
</organism>
<feature type="region of interest" description="Disordered" evidence="1">
    <location>
        <begin position="139"/>
        <end position="168"/>
    </location>
</feature>
<accession>A0A3N4HZD3</accession>
<keyword evidence="3" id="KW-1185">Reference proteome</keyword>
<dbReference type="Proteomes" id="UP000275078">
    <property type="component" value="Unassembled WGS sequence"/>
</dbReference>